<evidence type="ECO:0000256" key="3">
    <source>
        <dbReference type="RuleBase" id="RU102079"/>
    </source>
</evidence>
<dbReference type="FunFam" id="2.60.120.200:FF:000023">
    <property type="entry name" value="Galectin"/>
    <property type="match status" value="1"/>
</dbReference>
<dbReference type="EMBL" id="JBHFQA010000570">
    <property type="protein sequence ID" value="KAL2076296.1"/>
    <property type="molecule type" value="Genomic_DNA"/>
</dbReference>
<keyword evidence="1 3" id="KW-0430">Lectin</keyword>
<evidence type="ECO:0000313" key="6">
    <source>
        <dbReference type="Proteomes" id="UP001591681"/>
    </source>
</evidence>
<dbReference type="PANTHER" id="PTHR11346">
    <property type="entry name" value="GALECTIN"/>
    <property type="match status" value="1"/>
</dbReference>
<dbReference type="InterPro" id="IPR044156">
    <property type="entry name" value="Galectin-like"/>
</dbReference>
<dbReference type="FunFam" id="2.60.120.200:FF:000124">
    <property type="entry name" value="Galectin-4"/>
    <property type="match status" value="1"/>
</dbReference>
<feature type="domain" description="Galectin" evidence="4">
    <location>
        <begin position="201"/>
        <end position="327"/>
    </location>
</feature>
<organism evidence="5 6">
    <name type="scientific">Coilia grayii</name>
    <name type="common">Gray's grenadier anchovy</name>
    <dbReference type="NCBI Taxonomy" id="363190"/>
    <lineage>
        <taxon>Eukaryota</taxon>
        <taxon>Metazoa</taxon>
        <taxon>Chordata</taxon>
        <taxon>Craniata</taxon>
        <taxon>Vertebrata</taxon>
        <taxon>Euteleostomi</taxon>
        <taxon>Actinopterygii</taxon>
        <taxon>Neopterygii</taxon>
        <taxon>Teleostei</taxon>
        <taxon>Clupei</taxon>
        <taxon>Clupeiformes</taxon>
        <taxon>Clupeoidei</taxon>
        <taxon>Engraulidae</taxon>
        <taxon>Coilinae</taxon>
        <taxon>Coilia</taxon>
    </lineage>
</organism>
<dbReference type="SMART" id="SM00276">
    <property type="entry name" value="GLECT"/>
    <property type="match status" value="2"/>
</dbReference>
<dbReference type="GO" id="GO:0030246">
    <property type="term" value="F:carbohydrate binding"/>
    <property type="evidence" value="ECO:0007669"/>
    <property type="project" value="UniProtKB-UniRule"/>
</dbReference>
<reference evidence="5 6" key="1">
    <citation type="submission" date="2024-09" db="EMBL/GenBank/DDBJ databases">
        <title>A chromosome-level genome assembly of Gray's grenadier anchovy, Coilia grayii.</title>
        <authorList>
            <person name="Fu Z."/>
        </authorList>
    </citation>
    <scope>NUCLEOTIDE SEQUENCE [LARGE SCALE GENOMIC DNA]</scope>
    <source>
        <strain evidence="5">G4</strain>
        <tissue evidence="5">Muscle</tissue>
    </source>
</reference>
<name>A0ABD1IQM0_9TELE</name>
<dbReference type="PANTHER" id="PTHR11346:SF80">
    <property type="entry name" value="GALECTIN-9C"/>
    <property type="match status" value="1"/>
</dbReference>
<keyword evidence="2" id="KW-0677">Repeat</keyword>
<dbReference type="CDD" id="cd00070">
    <property type="entry name" value="GLECT"/>
    <property type="match status" value="2"/>
</dbReference>
<dbReference type="SMART" id="SM00908">
    <property type="entry name" value="Gal-bind_lectin"/>
    <property type="match status" value="2"/>
</dbReference>
<dbReference type="InterPro" id="IPR013320">
    <property type="entry name" value="ConA-like_dom_sf"/>
</dbReference>
<evidence type="ECO:0000259" key="4">
    <source>
        <dbReference type="PROSITE" id="PS51304"/>
    </source>
</evidence>
<accession>A0ABD1IQM0</accession>
<dbReference type="SUPFAM" id="SSF49899">
    <property type="entry name" value="Concanavalin A-like lectins/glucanases"/>
    <property type="match status" value="2"/>
</dbReference>
<feature type="domain" description="Galectin" evidence="4">
    <location>
        <begin position="1"/>
        <end position="116"/>
    </location>
</feature>
<sequence>MTITITGRVLPGAERFHVNFTCGEDIALHFNPRYGWWTGVVCNTLQGSTWGKEERKQPSPFPLGSNFTLMFMVNPDSYTIVVNGAHFMEYKHRFSASRVENVFIDGGVEIHSVVFQTPAHPKAHSPTDVFQSFTHTRTQSAKIPQNFQPSTGPFPVRPPNPNFSHRGRRKPHFNKAAAAQSGAFNMAPPPYSPSQSYAVPYKTVIQGGFYPGKSITIQGIPNQQADRFCINLRFNAGIALHFNPRFKENTVVRNSHLNNGWGSEERSGGMPFHCGQPFTVMFVCDIQCYRIIVNGVQMFCYNHRHGNHEETDILEVTGDVSLSSVQV</sequence>
<dbReference type="AlphaFoldDB" id="A0ABD1IQM0"/>
<dbReference type="PROSITE" id="PS51304">
    <property type="entry name" value="GALECTIN"/>
    <property type="match status" value="2"/>
</dbReference>
<protein>
    <recommendedName>
        <fullName evidence="3">Galectin</fullName>
    </recommendedName>
</protein>
<proteinExistence type="predicted"/>
<comment type="caution">
    <text evidence="5">The sequence shown here is derived from an EMBL/GenBank/DDBJ whole genome shotgun (WGS) entry which is preliminary data.</text>
</comment>
<evidence type="ECO:0000256" key="1">
    <source>
        <dbReference type="ARBA" id="ARBA00022734"/>
    </source>
</evidence>
<gene>
    <name evidence="5" type="ORF">ACEWY4_028106</name>
</gene>
<dbReference type="Pfam" id="PF00337">
    <property type="entry name" value="Gal-bind_lectin"/>
    <property type="match status" value="2"/>
</dbReference>
<dbReference type="Proteomes" id="UP001591681">
    <property type="component" value="Unassembled WGS sequence"/>
</dbReference>
<dbReference type="Gene3D" id="2.60.120.200">
    <property type="match status" value="2"/>
</dbReference>
<dbReference type="InterPro" id="IPR001079">
    <property type="entry name" value="Galectin_CRD"/>
</dbReference>
<keyword evidence="6" id="KW-1185">Reference proteome</keyword>
<evidence type="ECO:0000313" key="5">
    <source>
        <dbReference type="EMBL" id="KAL2076296.1"/>
    </source>
</evidence>
<evidence type="ECO:0000256" key="2">
    <source>
        <dbReference type="ARBA" id="ARBA00022737"/>
    </source>
</evidence>